<dbReference type="EMBL" id="JAGFBR010000005">
    <property type="protein sequence ID" value="KAH0466495.1"/>
    <property type="molecule type" value="Genomic_DNA"/>
</dbReference>
<accession>A0AAV7HEA8</accession>
<evidence type="ECO:0000313" key="2">
    <source>
        <dbReference type="EMBL" id="KAH0466495.1"/>
    </source>
</evidence>
<evidence type="ECO:0000256" key="1">
    <source>
        <dbReference type="SAM" id="MobiDB-lite"/>
    </source>
</evidence>
<dbReference type="AlphaFoldDB" id="A0AAV7HEA8"/>
<keyword evidence="3" id="KW-1185">Reference proteome</keyword>
<feature type="region of interest" description="Disordered" evidence="1">
    <location>
        <begin position="52"/>
        <end position="73"/>
    </location>
</feature>
<sequence length="73" mass="7569">MPSEQWPTDFANVAPDVGAMPRLVAPAARVEWTSSQADWDAVVAPVVESDLPPAGVPTLGWDPASAPAATSWG</sequence>
<evidence type="ECO:0000313" key="3">
    <source>
        <dbReference type="Proteomes" id="UP000775213"/>
    </source>
</evidence>
<reference evidence="2 3" key="1">
    <citation type="journal article" date="2021" name="Hortic Res">
        <title>Chromosome-scale assembly of the Dendrobium chrysotoxum genome enhances the understanding of orchid evolution.</title>
        <authorList>
            <person name="Zhang Y."/>
            <person name="Zhang G.Q."/>
            <person name="Zhang D."/>
            <person name="Liu X.D."/>
            <person name="Xu X.Y."/>
            <person name="Sun W.H."/>
            <person name="Yu X."/>
            <person name="Zhu X."/>
            <person name="Wang Z.W."/>
            <person name="Zhao X."/>
            <person name="Zhong W.Y."/>
            <person name="Chen H."/>
            <person name="Yin W.L."/>
            <person name="Huang T."/>
            <person name="Niu S.C."/>
            <person name="Liu Z.J."/>
        </authorList>
    </citation>
    <scope>NUCLEOTIDE SEQUENCE [LARGE SCALE GENOMIC DNA]</scope>
    <source>
        <strain evidence="2">Lindl</strain>
    </source>
</reference>
<name>A0AAV7HEA8_DENCH</name>
<gene>
    <name evidence="2" type="ORF">IEQ34_003733</name>
</gene>
<proteinExistence type="predicted"/>
<dbReference type="Proteomes" id="UP000775213">
    <property type="component" value="Unassembled WGS sequence"/>
</dbReference>
<protein>
    <submittedName>
        <fullName evidence="2">Uncharacterized protein</fullName>
    </submittedName>
</protein>
<organism evidence="2 3">
    <name type="scientific">Dendrobium chrysotoxum</name>
    <name type="common">Orchid</name>
    <dbReference type="NCBI Taxonomy" id="161865"/>
    <lineage>
        <taxon>Eukaryota</taxon>
        <taxon>Viridiplantae</taxon>
        <taxon>Streptophyta</taxon>
        <taxon>Embryophyta</taxon>
        <taxon>Tracheophyta</taxon>
        <taxon>Spermatophyta</taxon>
        <taxon>Magnoliopsida</taxon>
        <taxon>Liliopsida</taxon>
        <taxon>Asparagales</taxon>
        <taxon>Orchidaceae</taxon>
        <taxon>Epidendroideae</taxon>
        <taxon>Malaxideae</taxon>
        <taxon>Dendrobiinae</taxon>
        <taxon>Dendrobium</taxon>
    </lineage>
</organism>
<comment type="caution">
    <text evidence="2">The sequence shown here is derived from an EMBL/GenBank/DDBJ whole genome shotgun (WGS) entry which is preliminary data.</text>
</comment>